<comment type="caution">
    <text evidence="1">The sequence shown here is derived from an EMBL/GenBank/DDBJ whole genome shotgun (WGS) entry which is preliminary data.</text>
</comment>
<accession>A0A9D2GRY7</accession>
<dbReference type="Proteomes" id="UP000824115">
    <property type="component" value="Unassembled WGS sequence"/>
</dbReference>
<protein>
    <recommendedName>
        <fullName evidence="3">BACON domain-containing protein</fullName>
    </recommendedName>
</protein>
<dbReference type="AlphaFoldDB" id="A0A9D2GRY7"/>
<name>A0A9D2GRY7_9BACT</name>
<proteinExistence type="predicted"/>
<sequence length="569" mass="61956">MEREFFVPAEGADTSAACLVENPVKGGVLKAQSDVDWISNINCGSADVAMSVAPNDSRQERTAVMTVVYEYGDGDTVCTEFNIVQACVEIDADYVLEATEFNGVYFGSQYGHKGEHCYNVYLSDKPMENSYMVDGGTYYLFDLFTVEPENSLNPQPAPGTYILGEDRETESMTFTPDNSCRFYQRGTGMPEQLFFTAGTLEISYEGDVAVYDAVLTDTEGKVHHVSYTGQSRFIYDGMTEFHALEQDLDFEVLVTEASWLANAGDLMEISITFTDMNLDGDGYIIPPGSILYVDVFMPFNENGELTPGTYSFDNKPGTANSLCPGEMTQESMYPSGTYADYIDESEIAYTGLISSGKMTVSGNAGNYGIECEFVTAEGHSVKCTYSGLLVVKNLPEGFSTLTQDYKLDLSATVGEIVFWGDYYEGGENWMIYLDPSDGVTGDAFMAEIVVPDGTGVSGGIPTGTYKPASGLNPLPGEYVTGQISSDGNSFIGTMYLGDYVTDGQQTYPRAFAPAISGDLNIVNLGNGAYELSFTFMDDKGHEWTGEWSGNMAVSDGTEDLSVSKVCRRR</sequence>
<reference evidence="1" key="2">
    <citation type="submission" date="2021-04" db="EMBL/GenBank/DDBJ databases">
        <authorList>
            <person name="Gilroy R."/>
        </authorList>
    </citation>
    <scope>NUCLEOTIDE SEQUENCE</scope>
    <source>
        <strain evidence="1">Gambia16-554</strain>
    </source>
</reference>
<evidence type="ECO:0000313" key="1">
    <source>
        <dbReference type="EMBL" id="HIZ86340.1"/>
    </source>
</evidence>
<gene>
    <name evidence="1" type="ORF">IAC04_07610</name>
</gene>
<evidence type="ECO:0008006" key="3">
    <source>
        <dbReference type="Google" id="ProtNLM"/>
    </source>
</evidence>
<evidence type="ECO:0000313" key="2">
    <source>
        <dbReference type="Proteomes" id="UP000824115"/>
    </source>
</evidence>
<reference evidence="1" key="1">
    <citation type="journal article" date="2021" name="PeerJ">
        <title>Extensive microbial diversity within the chicken gut microbiome revealed by metagenomics and culture.</title>
        <authorList>
            <person name="Gilroy R."/>
            <person name="Ravi A."/>
            <person name="Getino M."/>
            <person name="Pursley I."/>
            <person name="Horton D.L."/>
            <person name="Alikhan N.F."/>
            <person name="Baker D."/>
            <person name="Gharbi K."/>
            <person name="Hall N."/>
            <person name="Watson M."/>
            <person name="Adriaenssens E.M."/>
            <person name="Foster-Nyarko E."/>
            <person name="Jarju S."/>
            <person name="Secka A."/>
            <person name="Antonio M."/>
            <person name="Oren A."/>
            <person name="Chaudhuri R.R."/>
            <person name="La Ragione R."/>
            <person name="Hildebrand F."/>
            <person name="Pallen M.J."/>
        </authorList>
    </citation>
    <scope>NUCLEOTIDE SEQUENCE</scope>
    <source>
        <strain evidence="1">Gambia16-554</strain>
    </source>
</reference>
<organism evidence="1 2">
    <name type="scientific">Candidatus Coprenecus stercoravium</name>
    <dbReference type="NCBI Taxonomy" id="2840735"/>
    <lineage>
        <taxon>Bacteria</taxon>
        <taxon>Pseudomonadati</taxon>
        <taxon>Bacteroidota</taxon>
        <taxon>Bacteroidia</taxon>
        <taxon>Bacteroidales</taxon>
        <taxon>Rikenellaceae</taxon>
        <taxon>Rikenellaceae incertae sedis</taxon>
        <taxon>Candidatus Coprenecus</taxon>
    </lineage>
</organism>
<dbReference type="EMBL" id="DXAW01000127">
    <property type="protein sequence ID" value="HIZ86340.1"/>
    <property type="molecule type" value="Genomic_DNA"/>
</dbReference>